<comment type="caution">
    <text evidence="6">The sequence shown here is derived from an EMBL/GenBank/DDBJ whole genome shotgun (WGS) entry which is preliminary data.</text>
</comment>
<evidence type="ECO:0000256" key="2">
    <source>
        <dbReference type="ARBA" id="ARBA00022917"/>
    </source>
</evidence>
<dbReference type="InterPro" id="IPR000640">
    <property type="entry name" value="EFG_V-like"/>
</dbReference>
<feature type="domain" description="Tr-type G" evidence="5">
    <location>
        <begin position="31"/>
        <end position="308"/>
    </location>
</feature>
<dbReference type="InterPro" id="IPR035647">
    <property type="entry name" value="EFG_III/V"/>
</dbReference>
<dbReference type="GO" id="GO:0032790">
    <property type="term" value="P:ribosome disassembly"/>
    <property type="evidence" value="ECO:0007669"/>
    <property type="project" value="TreeGrafter"/>
</dbReference>
<evidence type="ECO:0000313" key="6">
    <source>
        <dbReference type="EMBL" id="KAK9497598.1"/>
    </source>
</evidence>
<dbReference type="Proteomes" id="UP001461498">
    <property type="component" value="Unassembled WGS sequence"/>
</dbReference>
<dbReference type="InterPro" id="IPR005225">
    <property type="entry name" value="Small_GTP-bd"/>
</dbReference>
<gene>
    <name evidence="6" type="ORF">O3M35_004296</name>
</gene>
<dbReference type="FunFam" id="3.40.50.300:FF:000514">
    <property type="entry name" value="Ribosome-releasing factor 2, mitochondrial"/>
    <property type="match status" value="1"/>
</dbReference>
<proteinExistence type="predicted"/>
<dbReference type="Gene3D" id="2.40.30.10">
    <property type="entry name" value="Translation factors"/>
    <property type="match status" value="1"/>
</dbReference>
<dbReference type="Gene3D" id="3.30.70.240">
    <property type="match status" value="1"/>
</dbReference>
<dbReference type="EMBL" id="JAPXFL010000014">
    <property type="protein sequence ID" value="KAK9497598.1"/>
    <property type="molecule type" value="Genomic_DNA"/>
</dbReference>
<dbReference type="Pfam" id="PF00009">
    <property type="entry name" value="GTP_EFTU"/>
    <property type="match status" value="1"/>
</dbReference>
<dbReference type="GO" id="GO:0005525">
    <property type="term" value="F:GTP binding"/>
    <property type="evidence" value="ECO:0007669"/>
    <property type="project" value="UniProtKB-KW"/>
</dbReference>
<dbReference type="InterPro" id="IPR053905">
    <property type="entry name" value="EF-G-like_DII"/>
</dbReference>
<evidence type="ECO:0000256" key="1">
    <source>
        <dbReference type="ARBA" id="ARBA00022741"/>
    </source>
</evidence>
<evidence type="ECO:0000313" key="7">
    <source>
        <dbReference type="Proteomes" id="UP001461498"/>
    </source>
</evidence>
<evidence type="ECO:0000256" key="4">
    <source>
        <dbReference type="ARBA" id="ARBA00023134"/>
    </source>
</evidence>
<dbReference type="SMART" id="SM00838">
    <property type="entry name" value="EFG_C"/>
    <property type="match status" value="1"/>
</dbReference>
<dbReference type="InterPro" id="IPR000795">
    <property type="entry name" value="T_Tr_GTP-bd_dom"/>
</dbReference>
<dbReference type="GO" id="GO:0005759">
    <property type="term" value="C:mitochondrial matrix"/>
    <property type="evidence" value="ECO:0007669"/>
    <property type="project" value="UniProtKB-ARBA"/>
</dbReference>
<protein>
    <recommendedName>
        <fullName evidence="5">Tr-type G domain-containing protein</fullName>
    </recommendedName>
</protein>
<name>A0AAW1CLA5_9HEMI</name>
<dbReference type="FunFam" id="3.30.70.240:FF:000001">
    <property type="entry name" value="Elongation factor G"/>
    <property type="match status" value="1"/>
</dbReference>
<keyword evidence="2" id="KW-0648">Protein biosynthesis</keyword>
<dbReference type="InterPro" id="IPR020568">
    <property type="entry name" value="Ribosomal_Su5_D2-typ_SF"/>
</dbReference>
<dbReference type="InterPro" id="IPR031157">
    <property type="entry name" value="G_TR_CS"/>
</dbReference>
<keyword evidence="7" id="KW-1185">Reference proteome</keyword>
<keyword evidence="3" id="KW-0496">Mitochondrion</keyword>
<dbReference type="CDD" id="cd16262">
    <property type="entry name" value="EFG_III"/>
    <property type="match status" value="1"/>
</dbReference>
<dbReference type="Gene3D" id="3.40.50.300">
    <property type="entry name" value="P-loop containing nucleotide triphosphate hydrolases"/>
    <property type="match status" value="1"/>
</dbReference>
<evidence type="ECO:0000259" key="5">
    <source>
        <dbReference type="PROSITE" id="PS51722"/>
    </source>
</evidence>
<dbReference type="InterPro" id="IPR009000">
    <property type="entry name" value="Transl_B-barrel_sf"/>
</dbReference>
<accession>A0AAW1CLA5</accession>
<dbReference type="PRINTS" id="PR00315">
    <property type="entry name" value="ELONGATNFCT"/>
</dbReference>
<dbReference type="Pfam" id="PF14492">
    <property type="entry name" value="EFG_III"/>
    <property type="match status" value="1"/>
</dbReference>
<dbReference type="CDD" id="cd03713">
    <property type="entry name" value="EFG_mtEFG_C"/>
    <property type="match status" value="1"/>
</dbReference>
<dbReference type="Pfam" id="PF22042">
    <property type="entry name" value="EF-G_D2"/>
    <property type="match status" value="1"/>
</dbReference>
<dbReference type="PANTHER" id="PTHR43261:SF1">
    <property type="entry name" value="RIBOSOME-RELEASING FACTOR 2, MITOCHONDRIAL"/>
    <property type="match status" value="1"/>
</dbReference>
<dbReference type="SUPFAM" id="SSF54980">
    <property type="entry name" value="EF-G C-terminal domain-like"/>
    <property type="match status" value="2"/>
</dbReference>
<keyword evidence="4" id="KW-0342">GTP-binding</keyword>
<dbReference type="Pfam" id="PF00679">
    <property type="entry name" value="EFG_C"/>
    <property type="match status" value="1"/>
</dbReference>
<dbReference type="PROSITE" id="PS51722">
    <property type="entry name" value="G_TR_2"/>
    <property type="match status" value="1"/>
</dbReference>
<dbReference type="PROSITE" id="PS00301">
    <property type="entry name" value="G_TR_1"/>
    <property type="match status" value="1"/>
</dbReference>
<dbReference type="GO" id="GO:0032543">
    <property type="term" value="P:mitochondrial translation"/>
    <property type="evidence" value="ECO:0007669"/>
    <property type="project" value="TreeGrafter"/>
</dbReference>
<dbReference type="Gene3D" id="3.30.70.870">
    <property type="entry name" value="Elongation Factor G (Translational Gtpase), domain 3"/>
    <property type="match status" value="1"/>
</dbReference>
<dbReference type="InterPro" id="IPR035649">
    <property type="entry name" value="EFG_V"/>
</dbReference>
<dbReference type="SUPFAM" id="SSF54211">
    <property type="entry name" value="Ribosomal protein S5 domain 2-like"/>
    <property type="match status" value="1"/>
</dbReference>
<dbReference type="InterPro" id="IPR027417">
    <property type="entry name" value="P-loop_NTPase"/>
</dbReference>
<dbReference type="GO" id="GO:0003924">
    <property type="term" value="F:GTPase activity"/>
    <property type="evidence" value="ECO:0007669"/>
    <property type="project" value="InterPro"/>
</dbReference>
<dbReference type="NCBIfam" id="TIGR00231">
    <property type="entry name" value="small_GTP"/>
    <property type="match status" value="1"/>
</dbReference>
<reference evidence="6 7" key="1">
    <citation type="submission" date="2022-12" db="EMBL/GenBank/DDBJ databases">
        <title>Chromosome-level genome assembly of true bugs.</title>
        <authorList>
            <person name="Ma L."/>
            <person name="Li H."/>
        </authorList>
    </citation>
    <scope>NUCLEOTIDE SEQUENCE [LARGE SCALE GENOMIC DNA]</scope>
    <source>
        <strain evidence="6">Lab_2022b</strain>
    </source>
</reference>
<keyword evidence="1" id="KW-0547">Nucleotide-binding</keyword>
<sequence>MFTISIRNTLNFKFSLNISKRIIHTLPKENNKIRNIALLAHIDAGKTTTTERLLYYSGKISNMGEVHHGNTVTDFMEVERNRGITIASAFVTFNWNKHVLNLVDTPGHIDFTMEVEQSLRVIDGAIIILDASAGVEAQTITVWQQLMRRKLPVIFFVNKMDRKDSDFGKCIEMLKKKLSLIPLPIHLPIKDDKFHGLINVVSMQEFLWSNNVKNYILRNLSEEHDLYIDALNLRSHLVDILSSVDDCLANIVLEKESLELISNEDLQSAIRRVTIARKGFPVLCGSSYKNIGIETLLDSIINYLPSPDQSVHSNFHNIQNNILIARCFKIIHDKQRGALTYFRIFNGELKKGQKIYNINQNCTDAVGKVLKIFADDLIEIQNEKCGNFVAVTGLKTVISGDLISDSGNSVKMIKSNLASRLKVTEQEVEENIFESNTTVPEPVFFCSVEPTSQRWQTDLDKALIELQKEDPSLRVKFDSDAGQTVLAGMGELHLEIIKEKLKTYYGLEVDTGPLQIVFKEEILIPHKETYLYKNLYGTEEFTVNLTLSLKRGSKKDLLILDKSSESSENLAHCSRKQLVAIKSGIISALNNGPLFSCQVVNVHAVLHWLEARKSIPDTFLTAAALNCTAKILDKCGTQLLEPYVCLHITIANDYARTVLSDLAKRRSIIRNIENKAKTQEIICEAPLSELLGYAKFLRSITSGTAIFNMEFSEYRKMTANAQANVLKKLCGY</sequence>
<dbReference type="PANTHER" id="PTHR43261">
    <property type="entry name" value="TRANSLATION ELONGATION FACTOR G-RELATED"/>
    <property type="match status" value="1"/>
</dbReference>
<dbReference type="InterPro" id="IPR041095">
    <property type="entry name" value="EFG_II"/>
</dbReference>
<evidence type="ECO:0000256" key="3">
    <source>
        <dbReference type="ARBA" id="ARBA00023128"/>
    </source>
</evidence>
<dbReference type="AlphaFoldDB" id="A0AAW1CLA5"/>
<dbReference type="InterPro" id="IPR009022">
    <property type="entry name" value="EFG_III"/>
</dbReference>
<dbReference type="SUPFAM" id="SSF52540">
    <property type="entry name" value="P-loop containing nucleoside triphosphate hydrolases"/>
    <property type="match status" value="1"/>
</dbReference>
<organism evidence="6 7">
    <name type="scientific">Rhynocoris fuscipes</name>
    <dbReference type="NCBI Taxonomy" id="488301"/>
    <lineage>
        <taxon>Eukaryota</taxon>
        <taxon>Metazoa</taxon>
        <taxon>Ecdysozoa</taxon>
        <taxon>Arthropoda</taxon>
        <taxon>Hexapoda</taxon>
        <taxon>Insecta</taxon>
        <taxon>Pterygota</taxon>
        <taxon>Neoptera</taxon>
        <taxon>Paraneoptera</taxon>
        <taxon>Hemiptera</taxon>
        <taxon>Heteroptera</taxon>
        <taxon>Panheteroptera</taxon>
        <taxon>Cimicomorpha</taxon>
        <taxon>Reduviidae</taxon>
        <taxon>Harpactorinae</taxon>
        <taxon>Harpactorini</taxon>
        <taxon>Rhynocoris</taxon>
    </lineage>
</organism>
<dbReference type="SUPFAM" id="SSF50447">
    <property type="entry name" value="Translation proteins"/>
    <property type="match status" value="1"/>
</dbReference>